<feature type="domain" description="GFO/IDH/MocA-like oxidoreductase" evidence="2">
    <location>
        <begin position="128"/>
        <end position="254"/>
    </location>
</feature>
<comment type="caution">
    <text evidence="3">The sequence shown here is derived from an EMBL/GenBank/DDBJ whole genome shotgun (WGS) entry which is preliminary data.</text>
</comment>
<evidence type="ECO:0000313" key="3">
    <source>
        <dbReference type="EMBL" id="OYD59421.1"/>
    </source>
</evidence>
<feature type="domain" description="Gfo/Idh/MocA-like oxidoreductase N-terminal" evidence="1">
    <location>
        <begin position="19"/>
        <end position="118"/>
    </location>
</feature>
<dbReference type="GO" id="GO:0000166">
    <property type="term" value="F:nucleotide binding"/>
    <property type="evidence" value="ECO:0007669"/>
    <property type="project" value="InterPro"/>
</dbReference>
<evidence type="ECO:0000313" key="4">
    <source>
        <dbReference type="Proteomes" id="UP000215059"/>
    </source>
</evidence>
<dbReference type="AlphaFoldDB" id="A0A235FDM7"/>
<dbReference type="InterPro" id="IPR000683">
    <property type="entry name" value="Gfo/Idh/MocA-like_OxRdtase_N"/>
</dbReference>
<dbReference type="SUPFAM" id="SSF51735">
    <property type="entry name" value="NAD(P)-binding Rossmann-fold domains"/>
    <property type="match status" value="1"/>
</dbReference>
<dbReference type="InterPro" id="IPR036291">
    <property type="entry name" value="NAD(P)-bd_dom_sf"/>
</dbReference>
<dbReference type="RefSeq" id="WP_094251382.1">
    <property type="nucleotide sequence ID" value="NZ_JBHLXL010000001.1"/>
</dbReference>
<sequence length="339" mass="37268">MNVALLSKWHVHAVDYAREALDNDSITIQQIWDEEALRGRKWAQELGVPFEENIENVLSNPDIDGVIVTTPTNMHKDVIIAAATHGKHIFSEKVLALTAADCEEIFAAVEKNSVHLMLSLPRLTESFYLYAQDVVDRGLLGTVTNIRCRVAHNGAVPLEETGKGWLPEHFFDQEACGGGALIDLGAHPIYLTNRLGGKVKSVSASLSTLQNHVVDDNAVVMVEYESGAIGFIETGFLSYGSPQQLEIYGTEGTLLIEDRVARIKSKHLQSEDWVSPEYPNPLPSAMEQWVAVVEKGVKPVITKEDIINLTLINEAAALSHDEGRRVMVSEVAGAEPKLR</sequence>
<dbReference type="PANTHER" id="PTHR43377:SF1">
    <property type="entry name" value="BILIVERDIN REDUCTASE A"/>
    <property type="match status" value="1"/>
</dbReference>
<name>A0A235FDM7_9BACL</name>
<dbReference type="InterPro" id="IPR055170">
    <property type="entry name" value="GFO_IDH_MocA-like_dom"/>
</dbReference>
<organism evidence="3 4">
    <name type="scientific">Fictibacillus aquaticus</name>
    <dbReference type="NCBI Taxonomy" id="2021314"/>
    <lineage>
        <taxon>Bacteria</taxon>
        <taxon>Bacillati</taxon>
        <taxon>Bacillota</taxon>
        <taxon>Bacilli</taxon>
        <taxon>Bacillales</taxon>
        <taxon>Fictibacillaceae</taxon>
        <taxon>Fictibacillus</taxon>
    </lineage>
</organism>
<dbReference type="Proteomes" id="UP000215059">
    <property type="component" value="Unassembled WGS sequence"/>
</dbReference>
<dbReference type="Gene3D" id="3.30.360.10">
    <property type="entry name" value="Dihydrodipicolinate Reductase, domain 2"/>
    <property type="match status" value="1"/>
</dbReference>
<dbReference type="OrthoDB" id="9815825at2"/>
<dbReference type="Pfam" id="PF01408">
    <property type="entry name" value="GFO_IDH_MocA"/>
    <property type="match status" value="1"/>
</dbReference>
<gene>
    <name evidence="3" type="ORF">CGZ90_05905</name>
</gene>
<dbReference type="Gene3D" id="3.40.50.720">
    <property type="entry name" value="NAD(P)-binding Rossmann-like Domain"/>
    <property type="match status" value="1"/>
</dbReference>
<proteinExistence type="predicted"/>
<evidence type="ECO:0000259" key="2">
    <source>
        <dbReference type="Pfam" id="PF22725"/>
    </source>
</evidence>
<dbReference type="Pfam" id="PF22725">
    <property type="entry name" value="GFO_IDH_MocA_C3"/>
    <property type="match status" value="1"/>
</dbReference>
<dbReference type="InterPro" id="IPR051450">
    <property type="entry name" value="Gfo/Idh/MocA_Oxidoreductases"/>
</dbReference>
<evidence type="ECO:0000259" key="1">
    <source>
        <dbReference type="Pfam" id="PF01408"/>
    </source>
</evidence>
<protein>
    <submittedName>
        <fullName evidence="3">Dehydrogenase</fullName>
    </submittedName>
</protein>
<accession>A0A235FDM7</accession>
<dbReference type="EMBL" id="NOII01000001">
    <property type="protein sequence ID" value="OYD59421.1"/>
    <property type="molecule type" value="Genomic_DNA"/>
</dbReference>
<reference evidence="3 4" key="1">
    <citation type="submission" date="2017-07" db="EMBL/GenBank/DDBJ databases">
        <title>Fictibacillus sp. nov. GDSW-R2A3 Genome sequencing and assembly.</title>
        <authorList>
            <person name="Mayilraj S."/>
        </authorList>
    </citation>
    <scope>NUCLEOTIDE SEQUENCE [LARGE SCALE GENOMIC DNA]</scope>
    <source>
        <strain evidence="3 4">GDSW-R2A3</strain>
    </source>
</reference>
<dbReference type="PANTHER" id="PTHR43377">
    <property type="entry name" value="BILIVERDIN REDUCTASE A"/>
    <property type="match status" value="1"/>
</dbReference>
<dbReference type="SUPFAM" id="SSF55347">
    <property type="entry name" value="Glyceraldehyde-3-phosphate dehydrogenase-like, C-terminal domain"/>
    <property type="match status" value="1"/>
</dbReference>
<keyword evidence="4" id="KW-1185">Reference proteome</keyword>